<feature type="transmembrane region" description="Helical" evidence="1">
    <location>
        <begin position="6"/>
        <end position="23"/>
    </location>
</feature>
<dbReference type="Proteomes" id="UP000192746">
    <property type="component" value="Unassembled WGS sequence"/>
</dbReference>
<keyword evidence="1" id="KW-0812">Transmembrane</keyword>
<dbReference type="EMBL" id="ARYN01000019">
    <property type="protein sequence ID" value="ORL44027.1"/>
    <property type="molecule type" value="Genomic_DNA"/>
</dbReference>
<accession>A0A1Y1SZ45</accession>
<evidence type="ECO:0000313" key="3">
    <source>
        <dbReference type="Proteomes" id="UP000192746"/>
    </source>
</evidence>
<proteinExistence type="predicted"/>
<gene>
    <name evidence="2" type="ORF">IIF7_17587</name>
</gene>
<protein>
    <submittedName>
        <fullName evidence="2">Uncharacterized protein</fullName>
    </submittedName>
</protein>
<evidence type="ECO:0000313" key="2">
    <source>
        <dbReference type="EMBL" id="ORL44027.1"/>
    </source>
</evidence>
<keyword evidence="1" id="KW-0472">Membrane</keyword>
<name>A0A1Y1SZ45_9FLAO</name>
<dbReference type="AlphaFoldDB" id="A0A1Y1SZ45"/>
<dbReference type="STRING" id="1185767.IIF7_17587"/>
<keyword evidence="1" id="KW-1133">Transmembrane helix</keyword>
<keyword evidence="3" id="KW-1185">Reference proteome</keyword>
<organism evidence="2 3">
    <name type="scientific">Zunongwangia atlantica 22II14-10F7</name>
    <dbReference type="NCBI Taxonomy" id="1185767"/>
    <lineage>
        <taxon>Bacteria</taxon>
        <taxon>Pseudomonadati</taxon>
        <taxon>Bacteroidota</taxon>
        <taxon>Flavobacteriia</taxon>
        <taxon>Flavobacteriales</taxon>
        <taxon>Flavobacteriaceae</taxon>
        <taxon>Zunongwangia</taxon>
    </lineage>
</organism>
<comment type="caution">
    <text evidence="2">The sequence shown here is derived from an EMBL/GenBank/DDBJ whole genome shotgun (WGS) entry which is preliminary data.</text>
</comment>
<feature type="transmembrane region" description="Helical" evidence="1">
    <location>
        <begin position="75"/>
        <end position="94"/>
    </location>
</feature>
<reference evidence="2 3" key="1">
    <citation type="submission" date="2013-04" db="EMBL/GenBank/DDBJ databases">
        <title>Zunongwangia sp. 22II14-10F7 Genome Sequencing.</title>
        <authorList>
            <person name="Lai Q."/>
            <person name="Shao Z."/>
        </authorList>
    </citation>
    <scope>NUCLEOTIDE SEQUENCE [LARGE SCALE GENOMIC DNA]</scope>
    <source>
        <strain evidence="2 3">22II14-10F7</strain>
    </source>
</reference>
<sequence length="97" mass="11032">MSQNFFETGWIISGLGILINLLIKINLFDILKILCFFHFSFYLPEAVESKVFGHKFITNPNLSFKKLLSVILRNFGGFDSAVIVLVADHIFLFANGF</sequence>
<evidence type="ECO:0000256" key="1">
    <source>
        <dbReference type="SAM" id="Phobius"/>
    </source>
</evidence>